<dbReference type="Proteomes" id="UP000830326">
    <property type="component" value="Chromosome"/>
</dbReference>
<sequence>MVDTLKRTAYKAFGFRVTSELPLPELPADEMKSDKLEISIEQADLTRLWEKKSKPNRHFVIEQDLCMFKVPNLAIFLIEEGSKITFSPLDNAREDQLRLYILGTCMGAVLVQRKILPLHGSAIAINGKAYAIVGDSGAGKSTLASVFLKKGYPLLSDDVIPVTLSEEDIPIVTPAYPQQKLWVESLNEFGMESHHYKPIIDRENKFAIPVLDQFASKRLPLAGVFELVKTNEDGTVIHPIENLHKLHTLFNHTYRNFMIGRSGLMDWHFNTSAKILSQIDLYQLRRPVSHFTAHELTDLILSTLKIEEKMYD</sequence>
<proteinExistence type="predicted"/>
<dbReference type="RefSeq" id="WP_245035607.1">
    <property type="nucleotide sequence ID" value="NZ_CP095075.1"/>
</dbReference>
<protein>
    <submittedName>
        <fullName evidence="1">Aldolase</fullName>
    </submittedName>
</protein>
<organism evidence="1 2">
    <name type="scientific">Halobacillus amylolyticus</name>
    <dbReference type="NCBI Taxonomy" id="2932259"/>
    <lineage>
        <taxon>Bacteria</taxon>
        <taxon>Bacillati</taxon>
        <taxon>Bacillota</taxon>
        <taxon>Bacilli</taxon>
        <taxon>Bacillales</taxon>
        <taxon>Bacillaceae</taxon>
        <taxon>Halobacillus</taxon>
    </lineage>
</organism>
<evidence type="ECO:0000313" key="1">
    <source>
        <dbReference type="EMBL" id="UOR13776.1"/>
    </source>
</evidence>
<dbReference type="SUPFAM" id="SSF53795">
    <property type="entry name" value="PEP carboxykinase-like"/>
    <property type="match status" value="1"/>
</dbReference>
<evidence type="ECO:0000313" key="2">
    <source>
        <dbReference type="Proteomes" id="UP000830326"/>
    </source>
</evidence>
<dbReference type="EMBL" id="CP095075">
    <property type="protein sequence ID" value="UOR13776.1"/>
    <property type="molecule type" value="Genomic_DNA"/>
</dbReference>
<accession>A0ABY4HG63</accession>
<name>A0ABY4HG63_9BACI</name>
<gene>
    <name evidence="1" type="ORF">MUO15_10210</name>
</gene>
<dbReference type="InterPro" id="IPR027417">
    <property type="entry name" value="P-loop_NTPase"/>
</dbReference>
<dbReference type="Gene3D" id="3.40.50.300">
    <property type="entry name" value="P-loop containing nucleotide triphosphate hydrolases"/>
    <property type="match status" value="1"/>
</dbReference>
<reference evidence="1" key="1">
    <citation type="submission" date="2022-04" db="EMBL/GenBank/DDBJ databases">
        <title>Halobacillus sp. isolated from saltern.</title>
        <authorList>
            <person name="Won M."/>
            <person name="Lee C.-M."/>
            <person name="Woen H.-Y."/>
            <person name="Kwon S.-W."/>
        </authorList>
    </citation>
    <scope>NUCLEOTIDE SEQUENCE</scope>
    <source>
        <strain evidence="1">SSHM10-5</strain>
    </source>
</reference>
<keyword evidence="2" id="KW-1185">Reference proteome</keyword>